<organism evidence="2 3">
    <name type="scientific">Muraenolepis orangiensis</name>
    <name type="common">Patagonian moray cod</name>
    <dbReference type="NCBI Taxonomy" id="630683"/>
    <lineage>
        <taxon>Eukaryota</taxon>
        <taxon>Metazoa</taxon>
        <taxon>Chordata</taxon>
        <taxon>Craniata</taxon>
        <taxon>Vertebrata</taxon>
        <taxon>Euteleostomi</taxon>
        <taxon>Actinopterygii</taxon>
        <taxon>Neopterygii</taxon>
        <taxon>Teleostei</taxon>
        <taxon>Neoteleostei</taxon>
        <taxon>Acanthomorphata</taxon>
        <taxon>Zeiogadaria</taxon>
        <taxon>Gadariae</taxon>
        <taxon>Gadiformes</taxon>
        <taxon>Muraenolepidoidei</taxon>
        <taxon>Muraenolepididae</taxon>
        <taxon>Muraenolepis</taxon>
    </lineage>
</organism>
<proteinExistence type="predicted"/>
<keyword evidence="1" id="KW-0812">Transmembrane</keyword>
<evidence type="ECO:0000313" key="2">
    <source>
        <dbReference type="EMBL" id="KAJ3584988.1"/>
    </source>
</evidence>
<sequence length="95" mass="10767">MPRGEDENGKVRRSRGRLMGGARCRLTERERERRIEDLFPFYFEASSKPGCFDLLISLVLVRFVSFITVLTLNRHVTNIATGARVRSVSSPSPIA</sequence>
<keyword evidence="1" id="KW-1133">Transmembrane helix</keyword>
<evidence type="ECO:0000256" key="1">
    <source>
        <dbReference type="SAM" id="Phobius"/>
    </source>
</evidence>
<reference evidence="2" key="1">
    <citation type="submission" date="2022-07" db="EMBL/GenBank/DDBJ databases">
        <title>Chromosome-level genome of Muraenolepis orangiensis.</title>
        <authorList>
            <person name="Kim J."/>
        </authorList>
    </citation>
    <scope>NUCLEOTIDE SEQUENCE</scope>
    <source>
        <strain evidence="2">KU_S4_2022</strain>
        <tissue evidence="2">Muscle</tissue>
    </source>
</reference>
<evidence type="ECO:0000313" key="3">
    <source>
        <dbReference type="Proteomes" id="UP001148018"/>
    </source>
</evidence>
<dbReference type="EMBL" id="JANIIK010000118">
    <property type="protein sequence ID" value="KAJ3584988.1"/>
    <property type="molecule type" value="Genomic_DNA"/>
</dbReference>
<keyword evidence="1" id="KW-0472">Membrane</keyword>
<dbReference type="AlphaFoldDB" id="A0A9Q0DCA5"/>
<comment type="caution">
    <text evidence="2">The sequence shown here is derived from an EMBL/GenBank/DDBJ whole genome shotgun (WGS) entry which is preliminary data.</text>
</comment>
<keyword evidence="3" id="KW-1185">Reference proteome</keyword>
<name>A0A9Q0DCA5_9TELE</name>
<accession>A0A9Q0DCA5</accession>
<protein>
    <submittedName>
        <fullName evidence="2">Uncharacterized protein</fullName>
    </submittedName>
</protein>
<gene>
    <name evidence="2" type="ORF">NHX12_013711</name>
</gene>
<feature type="transmembrane region" description="Helical" evidence="1">
    <location>
        <begin position="54"/>
        <end position="72"/>
    </location>
</feature>
<dbReference type="Proteomes" id="UP001148018">
    <property type="component" value="Unassembled WGS sequence"/>
</dbReference>